<dbReference type="PANTHER" id="PTHR33495:SF2">
    <property type="entry name" value="ANTI-SIGMA FACTOR ANTAGONIST TM_1081-RELATED"/>
    <property type="match status" value="1"/>
</dbReference>
<protein>
    <recommendedName>
        <fullName evidence="2">Anti-sigma factor antagonist</fullName>
    </recommendedName>
</protein>
<dbReference type="Proteomes" id="UP001499987">
    <property type="component" value="Unassembled WGS sequence"/>
</dbReference>
<sequence length="130" mass="13152">MDADTAAHGGPAGADQLTVSVDRSAGRWVLAPAGELDHDSAEPFREALDGALRDPPDLVVVDCSGLLFCDSTGLNLLLRARLSAQADGGEVVLAAPTAMVRRMLEITGAGEIFRVVDSTAEAGPGPGGGG</sequence>
<dbReference type="InterPro" id="IPR036513">
    <property type="entry name" value="STAS_dom_sf"/>
</dbReference>
<name>A0ABP4ERW1_9ACTN</name>
<dbReference type="RefSeq" id="WP_344628434.1">
    <property type="nucleotide sequence ID" value="NZ_BAAALD010000174.1"/>
</dbReference>
<dbReference type="PROSITE" id="PS50801">
    <property type="entry name" value="STAS"/>
    <property type="match status" value="1"/>
</dbReference>
<dbReference type="CDD" id="cd07043">
    <property type="entry name" value="STAS_anti-anti-sigma_factors"/>
    <property type="match status" value="1"/>
</dbReference>
<dbReference type="PANTHER" id="PTHR33495">
    <property type="entry name" value="ANTI-SIGMA FACTOR ANTAGONIST TM_1081-RELATED-RELATED"/>
    <property type="match status" value="1"/>
</dbReference>
<accession>A0ABP4ERW1</accession>
<evidence type="ECO:0000256" key="2">
    <source>
        <dbReference type="RuleBase" id="RU003749"/>
    </source>
</evidence>
<evidence type="ECO:0000259" key="3">
    <source>
        <dbReference type="PROSITE" id="PS50801"/>
    </source>
</evidence>
<organism evidence="4 5">
    <name type="scientific">Kitasatospora arboriphila</name>
    <dbReference type="NCBI Taxonomy" id="258052"/>
    <lineage>
        <taxon>Bacteria</taxon>
        <taxon>Bacillati</taxon>
        <taxon>Actinomycetota</taxon>
        <taxon>Actinomycetes</taxon>
        <taxon>Kitasatosporales</taxon>
        <taxon>Streptomycetaceae</taxon>
        <taxon>Kitasatospora</taxon>
    </lineage>
</organism>
<proteinExistence type="inferred from homology"/>
<dbReference type="EMBL" id="BAAALD010000174">
    <property type="protein sequence ID" value="GAA1127801.1"/>
    <property type="molecule type" value="Genomic_DNA"/>
</dbReference>
<comment type="caution">
    <text evidence="4">The sequence shown here is derived from an EMBL/GenBank/DDBJ whole genome shotgun (WGS) entry which is preliminary data.</text>
</comment>
<evidence type="ECO:0000313" key="5">
    <source>
        <dbReference type="Proteomes" id="UP001499987"/>
    </source>
</evidence>
<reference evidence="5" key="1">
    <citation type="journal article" date="2019" name="Int. J. Syst. Evol. Microbiol.">
        <title>The Global Catalogue of Microorganisms (GCM) 10K type strain sequencing project: providing services to taxonomists for standard genome sequencing and annotation.</title>
        <authorList>
            <consortium name="The Broad Institute Genomics Platform"/>
            <consortium name="The Broad Institute Genome Sequencing Center for Infectious Disease"/>
            <person name="Wu L."/>
            <person name="Ma J."/>
        </authorList>
    </citation>
    <scope>NUCLEOTIDE SEQUENCE [LARGE SCALE GENOMIC DNA]</scope>
    <source>
        <strain evidence="5">JCM 13002</strain>
    </source>
</reference>
<dbReference type="Gene3D" id="3.30.750.24">
    <property type="entry name" value="STAS domain"/>
    <property type="match status" value="1"/>
</dbReference>
<keyword evidence="5" id="KW-1185">Reference proteome</keyword>
<dbReference type="Pfam" id="PF13466">
    <property type="entry name" value="STAS_2"/>
    <property type="match status" value="1"/>
</dbReference>
<evidence type="ECO:0000256" key="1">
    <source>
        <dbReference type="ARBA" id="ARBA00009013"/>
    </source>
</evidence>
<dbReference type="InterPro" id="IPR002645">
    <property type="entry name" value="STAS_dom"/>
</dbReference>
<comment type="similarity">
    <text evidence="1 2">Belongs to the anti-sigma-factor antagonist family.</text>
</comment>
<dbReference type="InterPro" id="IPR003658">
    <property type="entry name" value="Anti-sigma_ant"/>
</dbReference>
<dbReference type="InterPro" id="IPR058548">
    <property type="entry name" value="MlaB-like_STAS"/>
</dbReference>
<dbReference type="SUPFAM" id="SSF52091">
    <property type="entry name" value="SpoIIaa-like"/>
    <property type="match status" value="1"/>
</dbReference>
<feature type="domain" description="STAS" evidence="3">
    <location>
        <begin position="17"/>
        <end position="122"/>
    </location>
</feature>
<evidence type="ECO:0000313" key="4">
    <source>
        <dbReference type="EMBL" id="GAA1127801.1"/>
    </source>
</evidence>
<gene>
    <name evidence="4" type="ORF">GCM10009663_76990</name>
</gene>
<dbReference type="NCBIfam" id="TIGR00377">
    <property type="entry name" value="ant_ant_sig"/>
    <property type="match status" value="1"/>
</dbReference>